<feature type="non-terminal residue" evidence="1">
    <location>
        <position position="17"/>
    </location>
</feature>
<dbReference type="AlphaFoldDB" id="A0A7J8QN16"/>
<name>A0A7J8QN16_GOSRA</name>
<gene>
    <name evidence="1" type="ORF">Gorai_002842</name>
</gene>
<evidence type="ECO:0000313" key="2">
    <source>
        <dbReference type="Proteomes" id="UP000593578"/>
    </source>
</evidence>
<evidence type="ECO:0000313" key="1">
    <source>
        <dbReference type="EMBL" id="MBA0602670.1"/>
    </source>
</evidence>
<accession>A0A7J8QN16</accession>
<reference evidence="1 2" key="1">
    <citation type="journal article" date="2019" name="Genome Biol. Evol.">
        <title>Insights into the evolution of the New World diploid cottons (Gossypium, subgenus Houzingenia) based on genome sequencing.</title>
        <authorList>
            <person name="Grover C.E."/>
            <person name="Arick M.A. 2nd"/>
            <person name="Thrash A."/>
            <person name="Conover J.L."/>
            <person name="Sanders W.S."/>
            <person name="Peterson D.G."/>
            <person name="Frelichowski J.E."/>
            <person name="Scheffler J.A."/>
            <person name="Scheffler B.E."/>
            <person name="Wendel J.F."/>
        </authorList>
    </citation>
    <scope>NUCLEOTIDE SEQUENCE [LARGE SCALE GENOMIC DNA]</scope>
    <source>
        <strain evidence="1">8</strain>
        <tissue evidence="1">Leaf</tissue>
    </source>
</reference>
<organism evidence="1 2">
    <name type="scientific">Gossypium raimondii</name>
    <name type="common">Peruvian cotton</name>
    <name type="synonym">Gossypium klotzschianum subsp. raimondii</name>
    <dbReference type="NCBI Taxonomy" id="29730"/>
    <lineage>
        <taxon>Eukaryota</taxon>
        <taxon>Viridiplantae</taxon>
        <taxon>Streptophyta</taxon>
        <taxon>Embryophyta</taxon>
        <taxon>Tracheophyta</taxon>
        <taxon>Spermatophyta</taxon>
        <taxon>Magnoliopsida</taxon>
        <taxon>eudicotyledons</taxon>
        <taxon>Gunneridae</taxon>
        <taxon>Pentapetalae</taxon>
        <taxon>rosids</taxon>
        <taxon>malvids</taxon>
        <taxon>Malvales</taxon>
        <taxon>Malvaceae</taxon>
        <taxon>Malvoideae</taxon>
        <taxon>Gossypium</taxon>
    </lineage>
</organism>
<dbReference type="Proteomes" id="UP000593578">
    <property type="component" value="Unassembled WGS sequence"/>
</dbReference>
<protein>
    <submittedName>
        <fullName evidence="1">Uncharacterized protein</fullName>
    </submittedName>
</protein>
<sequence>MGLYLRLTMVKREGDGL</sequence>
<dbReference type="EMBL" id="JABEZZ010000013">
    <property type="protein sequence ID" value="MBA0602670.1"/>
    <property type="molecule type" value="Genomic_DNA"/>
</dbReference>
<proteinExistence type="predicted"/>
<comment type="caution">
    <text evidence="1">The sequence shown here is derived from an EMBL/GenBank/DDBJ whole genome shotgun (WGS) entry which is preliminary data.</text>
</comment>